<feature type="region of interest" description="Disordered" evidence="1">
    <location>
        <begin position="30"/>
        <end position="49"/>
    </location>
</feature>
<feature type="transmembrane region" description="Helical" evidence="2">
    <location>
        <begin position="563"/>
        <end position="581"/>
    </location>
</feature>
<evidence type="ECO:0000256" key="1">
    <source>
        <dbReference type="SAM" id="MobiDB-lite"/>
    </source>
</evidence>
<evidence type="ECO:0000256" key="2">
    <source>
        <dbReference type="SAM" id="Phobius"/>
    </source>
</evidence>
<reference evidence="6 7" key="1">
    <citation type="journal article" date="2015" name="Stand. Genomic Sci.">
        <title>Genomic Encyclopedia of Bacterial and Archaeal Type Strains, Phase III: the genomes of soil and plant-associated and newly described type strains.</title>
        <authorList>
            <person name="Whitman W.B."/>
            <person name="Woyke T."/>
            <person name="Klenk H.P."/>
            <person name="Zhou Y."/>
            <person name="Lilburn T.G."/>
            <person name="Beck B.J."/>
            <person name="De Vos P."/>
            <person name="Vandamme P."/>
            <person name="Eisen J.A."/>
            <person name="Garrity G."/>
            <person name="Hugenholtz P."/>
            <person name="Kyrpides N.C."/>
        </authorList>
    </citation>
    <scope>NUCLEOTIDE SEQUENCE [LARGE SCALE GENOMIC DNA]</scope>
    <source>
        <strain evidence="6 7">CGMCC 1.10685</strain>
    </source>
</reference>
<dbReference type="EMBL" id="VLKW01000001">
    <property type="protein sequence ID" value="TWI51269.1"/>
    <property type="molecule type" value="Genomic_DNA"/>
</dbReference>
<proteinExistence type="predicted"/>
<evidence type="ECO:0000259" key="4">
    <source>
        <dbReference type="Pfam" id="PF00144"/>
    </source>
</evidence>
<feature type="signal peptide" evidence="3">
    <location>
        <begin position="1"/>
        <end position="21"/>
    </location>
</feature>
<dbReference type="PANTHER" id="PTHR46825">
    <property type="entry name" value="D-ALANYL-D-ALANINE-CARBOXYPEPTIDASE/ENDOPEPTIDASE AMPH"/>
    <property type="match status" value="1"/>
</dbReference>
<keyword evidence="2" id="KW-0472">Membrane</keyword>
<evidence type="ECO:0000313" key="6">
    <source>
        <dbReference type="EMBL" id="TWI51269.1"/>
    </source>
</evidence>
<dbReference type="InterPro" id="IPR050491">
    <property type="entry name" value="AmpC-like"/>
</dbReference>
<dbReference type="AlphaFoldDB" id="A0A562Q3F4"/>
<dbReference type="InterPro" id="IPR001466">
    <property type="entry name" value="Beta-lactam-related"/>
</dbReference>
<reference evidence="5 8" key="3">
    <citation type="submission" date="2019-12" db="EMBL/GenBank/DDBJ databases">
        <title>Draft Genome Sequences of Six Type Strains of the Genus Massilia.</title>
        <authorList>
            <person name="Miess H."/>
            <person name="Frediansyah A."/>
            <person name="Goeker M."/>
            <person name="Gross H."/>
        </authorList>
    </citation>
    <scope>NUCLEOTIDE SEQUENCE [LARGE SCALE GENOMIC DNA]</scope>
    <source>
        <strain evidence="5 8">DSM 26639</strain>
    </source>
</reference>
<feature type="transmembrane region" description="Helical" evidence="2">
    <location>
        <begin position="635"/>
        <end position="658"/>
    </location>
</feature>
<dbReference type="PANTHER" id="PTHR46825:SF9">
    <property type="entry name" value="BETA-LACTAMASE-RELATED DOMAIN-CONTAINING PROTEIN"/>
    <property type="match status" value="1"/>
</dbReference>
<gene>
    <name evidence="5" type="ORF">GO485_21175</name>
    <name evidence="6" type="ORF">IP92_00253</name>
</gene>
<keyword evidence="3" id="KW-0732">Signal</keyword>
<protein>
    <submittedName>
        <fullName evidence="6">CubicO group peptidase (Beta-lactamase class C family)</fullName>
    </submittedName>
    <submittedName>
        <fullName evidence="5">Serine hydrolase</fullName>
    </submittedName>
</protein>
<evidence type="ECO:0000256" key="3">
    <source>
        <dbReference type="SAM" id="SignalP"/>
    </source>
</evidence>
<dbReference type="Proteomes" id="UP000315112">
    <property type="component" value="Unassembled WGS sequence"/>
</dbReference>
<keyword evidence="2" id="KW-1133">Transmembrane helix</keyword>
<dbReference type="GO" id="GO:0016787">
    <property type="term" value="F:hydrolase activity"/>
    <property type="evidence" value="ECO:0007669"/>
    <property type="project" value="UniProtKB-KW"/>
</dbReference>
<feature type="transmembrane region" description="Helical" evidence="2">
    <location>
        <begin position="601"/>
        <end position="623"/>
    </location>
</feature>
<organism evidence="6 7">
    <name type="scientific">Pseudoduganella flava</name>
    <dbReference type="NCBI Taxonomy" id="871742"/>
    <lineage>
        <taxon>Bacteria</taxon>
        <taxon>Pseudomonadati</taxon>
        <taxon>Pseudomonadota</taxon>
        <taxon>Betaproteobacteria</taxon>
        <taxon>Burkholderiales</taxon>
        <taxon>Oxalobacteraceae</taxon>
        <taxon>Telluria group</taxon>
        <taxon>Pseudoduganella</taxon>
    </lineage>
</organism>
<name>A0A562Q3F4_9BURK</name>
<dbReference type="Pfam" id="PF00144">
    <property type="entry name" value="Beta-lactamase"/>
    <property type="match status" value="1"/>
</dbReference>
<keyword evidence="8" id="KW-1185">Reference proteome</keyword>
<keyword evidence="5" id="KW-0378">Hydrolase</keyword>
<sequence length="664" mass="71608">MKASSSVLSLLAAAAFGTALAAAPAQQAPTDLAATPAPARKPEEQAAPPAVTTHALEAGDLEAWLDGLVPYALKTGDIAGLSLVVVKDGKVLLQKGYGYADVAAKVKMDPEQSLVRPGSTSKLFTWTAVMQLVEQGKIDLDRNVNDYLDFRIEEKFGKKITMRDLMNHRAGFEEGLKDLLSYDPSSAPSTERYLKDHPRPMLFAPGTVPGYSNYGVALAGYIVQRVSGEPFEAYVDRHIFQPLGMRHSTFVQPPPKNLPGFLSKGYPVASQPPSPFELVITAPAGALTTTAADMARFMLAHLQQGSVDGRQILKPETTTLMHSPTGTADPGFAVMAHGFFSFPQNGHRVIGHGGDTIVHHTEMNLLPDDGVGIFFSYNSRGKEDAVYAARQELFDGFMNRYFPAPRAPEPQTLASAAADAQRIAGRYESSRRVEHGFLTALYLLNQAVVTANPDGTITAPGLTGEPETYREIGPQLWRKVDGADMLALKEQGGVKTIVASNNPVSVLQEARFVRSAPLNLTVLLFSTLVLAGTLLAWPLGALLRRADRATSGATPEHRRLRRILRAAVVVDVVYAAAWFMLIKPVLSTDVAVYSHTIDWLVGLLEASGLLALAAAAAGVWAAWRMFRIDSPRTARLGSVLVALALLGIVWVGVVGQLITWNLNY</sequence>
<dbReference type="InterPro" id="IPR012338">
    <property type="entry name" value="Beta-lactam/transpept-like"/>
</dbReference>
<feature type="domain" description="Beta-lactamase-related" evidence="4">
    <location>
        <begin position="71"/>
        <end position="391"/>
    </location>
</feature>
<dbReference type="EMBL" id="CP046904">
    <property type="protein sequence ID" value="QGZ41325.1"/>
    <property type="molecule type" value="Genomic_DNA"/>
</dbReference>
<evidence type="ECO:0000313" key="7">
    <source>
        <dbReference type="Proteomes" id="UP000315112"/>
    </source>
</evidence>
<reference evidence="6" key="2">
    <citation type="submission" date="2019-07" db="EMBL/GenBank/DDBJ databases">
        <authorList>
            <person name="Whitman W."/>
            <person name="Huntemann M."/>
            <person name="Clum A."/>
            <person name="Pillay M."/>
            <person name="Palaniappan K."/>
            <person name="Varghese N."/>
            <person name="Mikhailova N."/>
            <person name="Stamatis D."/>
            <person name="Reddy T."/>
            <person name="Daum C."/>
            <person name="Shapiro N."/>
            <person name="Ivanova N."/>
            <person name="Kyrpides N."/>
            <person name="Woyke T."/>
        </authorList>
    </citation>
    <scope>NUCLEOTIDE SEQUENCE</scope>
    <source>
        <strain evidence="6">CGMCC 1.10685</strain>
    </source>
</reference>
<keyword evidence="2" id="KW-0812">Transmembrane</keyword>
<accession>A0A562Q3F4</accession>
<feature type="transmembrane region" description="Helical" evidence="2">
    <location>
        <begin position="520"/>
        <end position="543"/>
    </location>
</feature>
<dbReference type="SUPFAM" id="SSF56601">
    <property type="entry name" value="beta-lactamase/transpeptidase-like"/>
    <property type="match status" value="1"/>
</dbReference>
<dbReference type="Gene3D" id="3.40.710.10">
    <property type="entry name" value="DD-peptidase/beta-lactamase superfamily"/>
    <property type="match status" value="1"/>
</dbReference>
<feature type="chain" id="PRO_5044618179" evidence="3">
    <location>
        <begin position="22"/>
        <end position="664"/>
    </location>
</feature>
<evidence type="ECO:0000313" key="5">
    <source>
        <dbReference type="EMBL" id="QGZ41325.1"/>
    </source>
</evidence>
<dbReference type="Proteomes" id="UP000437862">
    <property type="component" value="Chromosome"/>
</dbReference>
<evidence type="ECO:0000313" key="8">
    <source>
        <dbReference type="Proteomes" id="UP000437862"/>
    </source>
</evidence>